<dbReference type="Pfam" id="PF14584">
    <property type="entry name" value="DUF4446"/>
    <property type="match status" value="1"/>
</dbReference>
<feature type="transmembrane region" description="Helical" evidence="2">
    <location>
        <begin position="12"/>
        <end position="35"/>
    </location>
</feature>
<evidence type="ECO:0000256" key="1">
    <source>
        <dbReference type="SAM" id="Coils"/>
    </source>
</evidence>
<keyword evidence="1" id="KW-0175">Coiled coil</keyword>
<dbReference type="Proteomes" id="UP000639396">
    <property type="component" value="Unassembled WGS sequence"/>
</dbReference>
<comment type="caution">
    <text evidence="3">The sequence shown here is derived from an EMBL/GenBank/DDBJ whole genome shotgun (WGS) entry which is preliminary data.</text>
</comment>
<feature type="coiled-coil region" evidence="1">
    <location>
        <begin position="51"/>
        <end position="85"/>
    </location>
</feature>
<dbReference type="AlphaFoldDB" id="A0A927C7E1"/>
<protein>
    <submittedName>
        <fullName evidence="3">DUF4446 family protein</fullName>
    </submittedName>
</protein>
<evidence type="ECO:0000313" key="3">
    <source>
        <dbReference type="EMBL" id="MBD2860710.1"/>
    </source>
</evidence>
<accession>A0A927C7E1</accession>
<proteinExistence type="predicted"/>
<reference evidence="3" key="1">
    <citation type="submission" date="2020-09" db="EMBL/GenBank/DDBJ databases">
        <title>A novel bacterium of genus Paenibacillus, isolated from South China Sea.</title>
        <authorList>
            <person name="Huang H."/>
            <person name="Mo K."/>
            <person name="Hu Y."/>
        </authorList>
    </citation>
    <scope>NUCLEOTIDE SEQUENCE</scope>
    <source>
        <strain evidence="3">IB182363</strain>
    </source>
</reference>
<keyword evidence="2" id="KW-0472">Membrane</keyword>
<dbReference type="EMBL" id="JACXJA010000002">
    <property type="protein sequence ID" value="MBD2860710.1"/>
    <property type="molecule type" value="Genomic_DNA"/>
</dbReference>
<dbReference type="RefSeq" id="WP_190924091.1">
    <property type="nucleotide sequence ID" value="NZ_JACXJA010000002.1"/>
</dbReference>
<dbReference type="InterPro" id="IPR027981">
    <property type="entry name" value="DUF4446"/>
</dbReference>
<evidence type="ECO:0000313" key="4">
    <source>
        <dbReference type="Proteomes" id="UP000639396"/>
    </source>
</evidence>
<name>A0A927C7E1_9BACL</name>
<gene>
    <name evidence="3" type="ORF">IDH45_01760</name>
</gene>
<keyword evidence="4" id="KW-1185">Reference proteome</keyword>
<sequence>MNEWLNSLQPSVLLALMLLITILFFVFVIVLSAKLKKLRKTYTKMMSGLQVTNVEEALLQVQERIDKLTEVSDSNQNRLQSIEEALKSMKAHVGVYRYNAFGDLGAEMSFSVAILSERQDGVVLTGIHNRDDTFMYAKPITAGQSQYRLTPEEEEAISRCSALERK</sequence>
<evidence type="ECO:0000256" key="2">
    <source>
        <dbReference type="SAM" id="Phobius"/>
    </source>
</evidence>
<keyword evidence="2" id="KW-1133">Transmembrane helix</keyword>
<keyword evidence="2" id="KW-0812">Transmembrane</keyword>
<organism evidence="3 4">
    <name type="scientific">Paenibacillus oceani</name>
    <dbReference type="NCBI Taxonomy" id="2772510"/>
    <lineage>
        <taxon>Bacteria</taxon>
        <taxon>Bacillati</taxon>
        <taxon>Bacillota</taxon>
        <taxon>Bacilli</taxon>
        <taxon>Bacillales</taxon>
        <taxon>Paenibacillaceae</taxon>
        <taxon>Paenibacillus</taxon>
    </lineage>
</organism>